<evidence type="ECO:0000256" key="1">
    <source>
        <dbReference type="ARBA" id="ARBA00009995"/>
    </source>
</evidence>
<proteinExistence type="inferred from homology"/>
<evidence type="ECO:0000256" key="2">
    <source>
        <dbReference type="ARBA" id="ARBA00022679"/>
    </source>
</evidence>
<organism evidence="3 4">
    <name type="scientific">Mikania micrantha</name>
    <name type="common">bitter vine</name>
    <dbReference type="NCBI Taxonomy" id="192012"/>
    <lineage>
        <taxon>Eukaryota</taxon>
        <taxon>Viridiplantae</taxon>
        <taxon>Streptophyta</taxon>
        <taxon>Embryophyta</taxon>
        <taxon>Tracheophyta</taxon>
        <taxon>Spermatophyta</taxon>
        <taxon>Magnoliopsida</taxon>
        <taxon>eudicotyledons</taxon>
        <taxon>Gunneridae</taxon>
        <taxon>Pentapetalae</taxon>
        <taxon>asterids</taxon>
        <taxon>campanulids</taxon>
        <taxon>Asterales</taxon>
        <taxon>Asteraceae</taxon>
        <taxon>Asteroideae</taxon>
        <taxon>Heliantheae alliance</taxon>
        <taxon>Eupatorieae</taxon>
        <taxon>Mikania</taxon>
    </lineage>
</organism>
<dbReference type="InterPro" id="IPR050481">
    <property type="entry name" value="UDP-glycosyltransf_plant"/>
</dbReference>
<evidence type="ECO:0008006" key="5">
    <source>
        <dbReference type="Google" id="ProtNLM"/>
    </source>
</evidence>
<evidence type="ECO:0000313" key="4">
    <source>
        <dbReference type="Proteomes" id="UP000326396"/>
    </source>
</evidence>
<sequence>MGKDEELHLVMFPFFAFGHISPFVELANKLSSCCPGVRISFFGAAASVSRIETMLEPTAKAKVIPLTLPHVDGLPRGVENTSDVSPEAHELLKPALDQMQPQIKTLLANLQPKIVFFDFAQWWLPEIASELGIKTIFFSVVMASCTAYVTSWLNYHTLPTMEEMKKPNGLCPKALELPETITLKTFEVLDFMYIFKSFNGTLSVFDRNMKGINGCDAVLLKSCRETEGPYIDYICHQLKKPIFLIGPMVPEPHSGDLDEKWASWLSQFQAKSVIYCSFGSETFLTDEQIRELALGLELTGLPFFLVLNFPANLDKSGELKRTLPDGFMERVKDKGVVHSGWVQQRHILAHESVGCYVFHAGFSSVIEGLVNDCQLVMLPLKGDQLMNSKVIASDWKAGVEVKRRDEDGYFGKDDVFEAVKSVMMDAEKEPANSIRKNHKKWKEFLQNDEISNKFIADFVENLKAL</sequence>
<dbReference type="OrthoDB" id="5835829at2759"/>
<accession>A0A5N6MYY1</accession>
<dbReference type="GO" id="GO:0035251">
    <property type="term" value="F:UDP-glucosyltransferase activity"/>
    <property type="evidence" value="ECO:0007669"/>
    <property type="project" value="InterPro"/>
</dbReference>
<dbReference type="PANTHER" id="PTHR48049:SF84">
    <property type="entry name" value="UDP-GLYCOSYLTRANSFERASE 79A6"/>
    <property type="match status" value="1"/>
</dbReference>
<dbReference type="Proteomes" id="UP000326396">
    <property type="component" value="Linkage Group LG4"/>
</dbReference>
<gene>
    <name evidence="3" type="ORF">E3N88_28234</name>
</gene>
<name>A0A5N6MYY1_9ASTR</name>
<reference evidence="3 4" key="1">
    <citation type="submission" date="2019-05" db="EMBL/GenBank/DDBJ databases">
        <title>Mikania micrantha, genome provides insights into the molecular mechanism of rapid growth.</title>
        <authorList>
            <person name="Liu B."/>
        </authorList>
    </citation>
    <scope>NUCLEOTIDE SEQUENCE [LARGE SCALE GENOMIC DNA]</scope>
    <source>
        <strain evidence="3">NLD-2019</strain>
        <tissue evidence="3">Leaf</tissue>
    </source>
</reference>
<evidence type="ECO:0000313" key="3">
    <source>
        <dbReference type="EMBL" id="KAD4179643.1"/>
    </source>
</evidence>
<dbReference type="AlphaFoldDB" id="A0A5N6MYY1"/>
<dbReference type="EMBL" id="SZYD01000014">
    <property type="protein sequence ID" value="KAD4179643.1"/>
    <property type="molecule type" value="Genomic_DNA"/>
</dbReference>
<protein>
    <recommendedName>
        <fullName evidence="5">Glycosyltransferase</fullName>
    </recommendedName>
</protein>
<comment type="caution">
    <text evidence="3">The sequence shown here is derived from an EMBL/GenBank/DDBJ whole genome shotgun (WGS) entry which is preliminary data.</text>
</comment>
<keyword evidence="4" id="KW-1185">Reference proteome</keyword>
<comment type="similarity">
    <text evidence="1">Belongs to the UDP-glycosyltransferase family.</text>
</comment>
<dbReference type="InterPro" id="IPR002213">
    <property type="entry name" value="UDP_glucos_trans"/>
</dbReference>
<dbReference type="Gene3D" id="3.40.50.2000">
    <property type="entry name" value="Glycogen Phosphorylase B"/>
    <property type="match status" value="2"/>
</dbReference>
<dbReference type="Pfam" id="PF00201">
    <property type="entry name" value="UDPGT"/>
    <property type="match status" value="1"/>
</dbReference>
<dbReference type="PANTHER" id="PTHR48049">
    <property type="entry name" value="GLYCOSYLTRANSFERASE"/>
    <property type="match status" value="1"/>
</dbReference>
<dbReference type="FunFam" id="3.40.50.2000:FF:000037">
    <property type="entry name" value="Glycosyltransferase"/>
    <property type="match status" value="1"/>
</dbReference>
<dbReference type="CDD" id="cd03784">
    <property type="entry name" value="GT1_Gtf-like"/>
    <property type="match status" value="1"/>
</dbReference>
<keyword evidence="2" id="KW-0808">Transferase</keyword>
<dbReference type="SUPFAM" id="SSF53756">
    <property type="entry name" value="UDP-Glycosyltransferase/glycogen phosphorylase"/>
    <property type="match status" value="1"/>
</dbReference>